<dbReference type="AlphaFoldDB" id="A0A9Q1C2I3"/>
<evidence type="ECO:0000313" key="2">
    <source>
        <dbReference type="Proteomes" id="UP001152320"/>
    </source>
</evidence>
<name>A0A9Q1C2I3_HOLLE</name>
<keyword evidence="2" id="KW-1185">Reference proteome</keyword>
<reference evidence="1" key="1">
    <citation type="submission" date="2021-10" db="EMBL/GenBank/DDBJ databases">
        <title>Tropical sea cucumber genome reveals ecological adaptation and Cuvierian tubules defense mechanism.</title>
        <authorList>
            <person name="Chen T."/>
        </authorList>
    </citation>
    <scope>NUCLEOTIDE SEQUENCE</scope>
    <source>
        <strain evidence="1">Nanhai2018</strain>
        <tissue evidence="1">Muscle</tissue>
    </source>
</reference>
<organism evidence="1 2">
    <name type="scientific">Holothuria leucospilota</name>
    <name type="common">Black long sea cucumber</name>
    <name type="synonym">Mertensiothuria leucospilota</name>
    <dbReference type="NCBI Taxonomy" id="206669"/>
    <lineage>
        <taxon>Eukaryota</taxon>
        <taxon>Metazoa</taxon>
        <taxon>Echinodermata</taxon>
        <taxon>Eleutherozoa</taxon>
        <taxon>Echinozoa</taxon>
        <taxon>Holothuroidea</taxon>
        <taxon>Aspidochirotacea</taxon>
        <taxon>Aspidochirotida</taxon>
        <taxon>Holothuriidae</taxon>
        <taxon>Holothuria</taxon>
    </lineage>
</organism>
<proteinExistence type="predicted"/>
<accession>A0A9Q1C2I3</accession>
<gene>
    <name evidence="1" type="ORF">HOLleu_18028</name>
</gene>
<comment type="caution">
    <text evidence="1">The sequence shown here is derived from an EMBL/GenBank/DDBJ whole genome shotgun (WGS) entry which is preliminary data.</text>
</comment>
<dbReference type="Proteomes" id="UP001152320">
    <property type="component" value="Chromosome 8"/>
</dbReference>
<evidence type="ECO:0000313" key="1">
    <source>
        <dbReference type="EMBL" id="KAJ8037255.1"/>
    </source>
</evidence>
<dbReference type="EMBL" id="JAIZAY010000008">
    <property type="protein sequence ID" value="KAJ8037255.1"/>
    <property type="molecule type" value="Genomic_DNA"/>
</dbReference>
<protein>
    <submittedName>
        <fullName evidence="1">Uncharacterized protein</fullName>
    </submittedName>
</protein>
<sequence length="102" mass="10791">MKMATAVSVVPSELEPSSKNLIGNLHSAGTLLKIPAVAATAPDMETSDPGDRAKTIMTASCEETGCCEDEEGTKAVRSNHGEPTETLDKDKVWSNFSSPRVI</sequence>